<feature type="compositionally biased region" description="Basic and acidic residues" evidence="1">
    <location>
        <begin position="488"/>
        <end position="501"/>
    </location>
</feature>
<feature type="region of interest" description="Disordered" evidence="1">
    <location>
        <begin position="735"/>
        <end position="767"/>
    </location>
</feature>
<comment type="caution">
    <text evidence="2">The sequence shown here is derived from an EMBL/GenBank/DDBJ whole genome shotgun (WGS) entry which is preliminary data.</text>
</comment>
<dbReference type="GO" id="GO:0005856">
    <property type="term" value="C:cytoskeleton"/>
    <property type="evidence" value="ECO:0007669"/>
    <property type="project" value="InterPro"/>
</dbReference>
<proteinExistence type="predicted"/>
<feature type="compositionally biased region" description="Pro residues" evidence="1">
    <location>
        <begin position="738"/>
        <end position="756"/>
    </location>
</feature>
<feature type="compositionally biased region" description="Acidic residues" evidence="1">
    <location>
        <begin position="758"/>
        <end position="767"/>
    </location>
</feature>
<reference evidence="2" key="1">
    <citation type="submission" date="2021-02" db="EMBL/GenBank/DDBJ databases">
        <authorList>
            <person name="Nowell W R."/>
        </authorList>
    </citation>
    <scope>NUCLEOTIDE SEQUENCE</scope>
    <source>
        <strain evidence="2">Ploen Becks lab</strain>
    </source>
</reference>
<accession>A0A813M4Y7</accession>
<feature type="compositionally biased region" description="Polar residues" evidence="1">
    <location>
        <begin position="519"/>
        <end position="533"/>
    </location>
</feature>
<dbReference type="EMBL" id="CAJNOC010000076">
    <property type="protein sequence ID" value="CAF0712708.1"/>
    <property type="molecule type" value="Genomic_DNA"/>
</dbReference>
<dbReference type="InterPro" id="IPR035915">
    <property type="entry name" value="Plakin_repeat_sf"/>
</dbReference>
<evidence type="ECO:0000313" key="2">
    <source>
        <dbReference type="EMBL" id="CAF0712708.1"/>
    </source>
</evidence>
<keyword evidence="3" id="KW-1185">Reference proteome</keyword>
<name>A0A813M4Y7_9BILA</name>
<dbReference type="SUPFAM" id="SSF75399">
    <property type="entry name" value="Plakin repeat"/>
    <property type="match status" value="8"/>
</dbReference>
<gene>
    <name evidence="2" type="ORF">OXX778_LOCUS1254</name>
</gene>
<dbReference type="Gene3D" id="3.90.1290.10">
    <property type="entry name" value="Plakin repeat"/>
    <property type="match status" value="6"/>
</dbReference>
<evidence type="ECO:0000256" key="1">
    <source>
        <dbReference type="SAM" id="MobiDB-lite"/>
    </source>
</evidence>
<organism evidence="2 3">
    <name type="scientific">Brachionus calyciflorus</name>
    <dbReference type="NCBI Taxonomy" id="104777"/>
    <lineage>
        <taxon>Eukaryota</taxon>
        <taxon>Metazoa</taxon>
        <taxon>Spiralia</taxon>
        <taxon>Gnathifera</taxon>
        <taxon>Rotifera</taxon>
        <taxon>Eurotatoria</taxon>
        <taxon>Monogononta</taxon>
        <taxon>Pseudotrocha</taxon>
        <taxon>Ploima</taxon>
        <taxon>Brachionidae</taxon>
        <taxon>Brachionus</taxon>
    </lineage>
</organism>
<sequence length="1613" mass="184626">MRKITILEVLDPVKNEFIPIRQAINQGLFDTKTYLFYDPIEQKKYSITEAAKLGLFKSAIDLRPEALIVERIKVAESVSLISARDPMNTERLIPIRQAIELGIIDTNLRIYRNTITNKVIEFNEAIDSDLIQIQVIRETTEKVTETLTEQKNPDNPENLGILKKIETHTYGSPNDETLNYSKTEDNYIFDRTKSLSINKMMKKYNDEIAAGFITDFNSTKILPSDTKSLSPIIDFNDAVEKNLIILPDSLSLTQNVLYVLDLNTGNKFDFDAACEIGLIDVKNKTFYDTQRSRSISLFEALEKNYIVMKNELYTNYDQDELDEMDTNRISYLDLTTIFDPSSGLQINVKKAIEKGILSRDKQFYVDLYSGKKLGLSDAVEKGLAVLKPEKIKHKINEGYQFLHISGVHNPITQKVMSLTEAINAGLLNYAECEFHDPLSGKTLTLLDAYDKGYLITKTTEVDESEPETVSLVKSANSTPKTILRPSRRSPDYQEVTSERLSSKIQTNPEVTPRPMPKSHSVSPQRITTNQKIRSASSYDVKSLGKLSTISRKSVITRLKDKMLGKKSKYNRFDEFLIQESMKFTDLKTNNSYQLKEAIERGLLKPEDRILNTMTNEDFSIEDSIKSGLIKFFHPLNNFEFKYNQSCSIFNNEYVLLVNYVSEPGTRRKIGLKTALNNQVIDRENCVYFKLKKPISLIEAIERGYLSCEIIDLSLLNSIITSNIFKLYQPSNKEIIPLPSTPQPQSPPPPPIIPRDLPPNEEETQIQPPENEEEFLADKKGIISKSILEISGLIYDPHKDYCISEVYDSDKDKFVSLKKAIFLQIFDKTSMEYIDSRTGNSISLLNALQKKKIKIKEYSRKKSLASSLDYDEIYEDTTKSPLTSTLKSSPAYESLHEDSIIIPNLSLNETDSIKSYRTKTEAEFDITKCLLYKKATNGKYIRFERVIKNRLFDTQSGKVKDLKNDEYYDLYEALKRGLFRINDPNSLFDESRLYIVDSVLFNSRKIGLNEALDRKIIDKSKGTYKFLGNNFTFHEAFKQNYIEAKLITFNEVKWALEDYARRLEEKMSLKKTIIKTNESDMYTPVKNTTLSEYFIYDGTSDCYISINEAFVNGILLTDPIRIKDPLGNNYYLLKDAVIKGLVSCEAKSGVNIKNKSSFLAHNRKSYIIDSIYEPRKQTKYSLQDASKTGVFSNGVYKNFIEGKSYSIDEALKKGFILGRQINFDVIELSFRKSLGQDSSPIPPSKPSRGVFIEEEKIEKTDSKPRARSLNVEKRQKRSNIQPFSGRIVSIQDVISGKYLKVDDAEKFGLINFIDDSFKNSLTNETMKINEAMERGFILVESNYKKLELKKRSQSLRSADSVSEDYLETSRVEMGQQFDIISVLDPINREHLNLDQAIQTGLFDVSSAMYIDPRTKKRLTLVDAIDLNLIKIGDSNFRPSYKLVIEEKDRNFVKNIKTLSIRFIVDSFTNHVIPVNAAVKKKLLNLDNGTYVSNERIMNLKEAYDKFLAFTCEDLDSLESKRAKFRVAIIKKSTTGKNMSLKSALAKNWLNLDRRVYIDKQTNQEIPFSQAVDMDLLILKSNLNDKDDAMSTSTSVFGRSKSKDGFFNDSPRRIY</sequence>
<dbReference type="SMART" id="SM00250">
    <property type="entry name" value="PLEC"/>
    <property type="match status" value="9"/>
</dbReference>
<protein>
    <submittedName>
        <fullName evidence="2">Uncharacterized protein</fullName>
    </submittedName>
</protein>
<dbReference type="Proteomes" id="UP000663879">
    <property type="component" value="Unassembled WGS sequence"/>
</dbReference>
<feature type="compositionally biased region" description="Polar residues" evidence="1">
    <location>
        <begin position="471"/>
        <end position="480"/>
    </location>
</feature>
<dbReference type="InterPro" id="IPR001101">
    <property type="entry name" value="Plectin_repeat"/>
</dbReference>
<feature type="region of interest" description="Disordered" evidence="1">
    <location>
        <begin position="466"/>
        <end position="533"/>
    </location>
</feature>
<dbReference type="OrthoDB" id="18740at2759"/>
<evidence type="ECO:0000313" key="3">
    <source>
        <dbReference type="Proteomes" id="UP000663879"/>
    </source>
</evidence>